<protein>
    <recommendedName>
        <fullName evidence="11">Penicillin-binding protein activator</fullName>
    </recommendedName>
</protein>
<dbReference type="InterPro" id="IPR011990">
    <property type="entry name" value="TPR-like_helical_dom_sf"/>
</dbReference>
<dbReference type="Gene3D" id="1.25.40.10">
    <property type="entry name" value="Tetratricopeptide repeat domain"/>
    <property type="match status" value="1"/>
</dbReference>
<evidence type="ECO:0000256" key="1">
    <source>
        <dbReference type="ARBA" id="ARBA00022729"/>
    </source>
</evidence>
<sequence>MLRLPFVALTLAALISGCSTAPRELSDLPRTPQASVDQILQDANRRSGAEANLLRLHAARAAWIGGQPERVQSILRDIPQSDLPTDQQIVFSQLQAQSALALDQVPQALRAIRHPSIGQLDILPVEDQLDIQQLRADIFDAAGQHLDAAKERIFIDGLLPSERQTSNRLAIWDSLGQLSTPQLQQARDQSAGGLEGWLSLALIERQHGNLDLQVRALRQWQEANADHPAANPLPDSLMQLFQLHASRPQHIALLLPFQGPLASAAQALRDGFLAAQYQAHSQGLEQPQVSLYDSTAYSNLQQFYAQAQQDGVQWVIGPLERDQVGRLANLGELPLPTLALNYSEQRRVSEQPLYQFGLAPEDEARSAAHRAWADGHRSMAALTAQTDWGQRAFQAFRETWESLGGVLVGREVIDQPASMAQQIGDLLQIRQSEQRGNRIQQLLGQGIVVQPTPRQDIDALFLAANPLQARQIKPTLAFQYAGDLPVYATSHAYQVGDNLQNADLDGLYIAEIPWLLERSDSLYQAVSQSWPQAGGAMGRLYAMGIDAQRIFSRLRQLQQFPGTRIEGATGTLSLGDNGRIQRELHWGLISNGQLQPAPELIPAP</sequence>
<keyword evidence="5" id="KW-0564">Palmitate</keyword>
<evidence type="ECO:0000313" key="9">
    <source>
        <dbReference type="EMBL" id="AQZ96761.1"/>
    </source>
</evidence>
<keyword evidence="3" id="KW-0573">Peptidoglycan synthesis</keyword>
<keyword evidence="1 8" id="KW-0732">Signal</keyword>
<organism evidence="9 10">
    <name type="scientific">Halopseudomonas phragmitis</name>
    <dbReference type="NCBI Taxonomy" id="1931241"/>
    <lineage>
        <taxon>Bacteria</taxon>
        <taxon>Pseudomonadati</taxon>
        <taxon>Pseudomonadota</taxon>
        <taxon>Gammaproteobacteria</taxon>
        <taxon>Pseudomonadales</taxon>
        <taxon>Pseudomonadaceae</taxon>
        <taxon>Halopseudomonas</taxon>
    </lineage>
</organism>
<dbReference type="GO" id="GO:0008360">
    <property type="term" value="P:regulation of cell shape"/>
    <property type="evidence" value="ECO:0007669"/>
    <property type="project" value="UniProtKB-KW"/>
</dbReference>
<feature type="chain" id="PRO_5012527545" description="Penicillin-binding protein activator" evidence="8">
    <location>
        <begin position="22"/>
        <end position="604"/>
    </location>
</feature>
<evidence type="ECO:0000256" key="3">
    <source>
        <dbReference type="ARBA" id="ARBA00022984"/>
    </source>
</evidence>
<dbReference type="PANTHER" id="PTHR38038">
    <property type="entry name" value="PENICILLIN-BINDING PROTEIN ACTIVATOR LPOA"/>
    <property type="match status" value="1"/>
</dbReference>
<keyword evidence="6" id="KW-0998">Cell outer membrane</keyword>
<dbReference type="GO" id="GO:0009252">
    <property type="term" value="P:peptidoglycan biosynthetic process"/>
    <property type="evidence" value="ECO:0007669"/>
    <property type="project" value="UniProtKB-KW"/>
</dbReference>
<dbReference type="Gene3D" id="3.40.50.2300">
    <property type="match status" value="2"/>
</dbReference>
<evidence type="ECO:0008006" key="11">
    <source>
        <dbReference type="Google" id="ProtNLM"/>
    </source>
</evidence>
<evidence type="ECO:0000256" key="8">
    <source>
        <dbReference type="SAM" id="SignalP"/>
    </source>
</evidence>
<evidence type="ECO:0000256" key="7">
    <source>
        <dbReference type="ARBA" id="ARBA00023288"/>
    </source>
</evidence>
<dbReference type="STRING" id="1931241.BVH74_08225"/>
<keyword evidence="7" id="KW-0449">Lipoprotein</keyword>
<dbReference type="GO" id="GO:0031241">
    <property type="term" value="C:periplasmic side of cell outer membrane"/>
    <property type="evidence" value="ECO:0007669"/>
    <property type="project" value="TreeGrafter"/>
</dbReference>
<dbReference type="InterPro" id="IPR007443">
    <property type="entry name" value="LpoA"/>
</dbReference>
<dbReference type="PANTHER" id="PTHR38038:SF1">
    <property type="entry name" value="PENICILLIN-BINDING PROTEIN ACTIVATOR LPOA"/>
    <property type="match status" value="1"/>
</dbReference>
<gene>
    <name evidence="9" type="ORF">BVH74_08225</name>
</gene>
<evidence type="ECO:0000256" key="5">
    <source>
        <dbReference type="ARBA" id="ARBA00023139"/>
    </source>
</evidence>
<reference evidence="9 10" key="1">
    <citation type="submission" date="2017-03" db="EMBL/GenBank/DDBJ databases">
        <title>Complete genome sequence of the novel DNRA strain Pseudomonas sp. S-6-2 isolated from Chinese polluted river sediment. Journal of Biotechnology.</title>
        <authorList>
            <person name="Li J."/>
            <person name="Xiang F."/>
            <person name="Wang L."/>
            <person name="Xi L."/>
            <person name="Liu J."/>
        </authorList>
    </citation>
    <scope>NUCLEOTIDE SEQUENCE [LARGE SCALE GENOMIC DNA]</scope>
    <source>
        <strain evidence="9 10">S-6-2</strain>
    </source>
</reference>
<dbReference type="SUPFAM" id="SSF53822">
    <property type="entry name" value="Periplasmic binding protein-like I"/>
    <property type="match status" value="1"/>
</dbReference>
<proteinExistence type="predicted"/>
<keyword evidence="10" id="KW-1185">Reference proteome</keyword>
<evidence type="ECO:0000256" key="4">
    <source>
        <dbReference type="ARBA" id="ARBA00023136"/>
    </source>
</evidence>
<name>A0A1V0BA50_9GAMM</name>
<dbReference type="AlphaFoldDB" id="A0A1V0BA50"/>
<keyword evidence="2" id="KW-0133">Cell shape</keyword>
<evidence type="ECO:0000256" key="6">
    <source>
        <dbReference type="ARBA" id="ARBA00023237"/>
    </source>
</evidence>
<evidence type="ECO:0000256" key="2">
    <source>
        <dbReference type="ARBA" id="ARBA00022960"/>
    </source>
</evidence>
<dbReference type="Gene3D" id="1.25.40.650">
    <property type="match status" value="1"/>
</dbReference>
<dbReference type="EMBL" id="CP020100">
    <property type="protein sequence ID" value="AQZ96761.1"/>
    <property type="molecule type" value="Genomic_DNA"/>
</dbReference>
<keyword evidence="4" id="KW-0472">Membrane</keyword>
<dbReference type="PROSITE" id="PS51257">
    <property type="entry name" value="PROKAR_LIPOPROTEIN"/>
    <property type="match status" value="1"/>
</dbReference>
<dbReference type="GO" id="GO:0030234">
    <property type="term" value="F:enzyme regulator activity"/>
    <property type="evidence" value="ECO:0007669"/>
    <property type="project" value="TreeGrafter"/>
</dbReference>
<evidence type="ECO:0000313" key="10">
    <source>
        <dbReference type="Proteomes" id="UP000243488"/>
    </source>
</evidence>
<accession>A0A1V0BA50</accession>
<feature type="signal peptide" evidence="8">
    <location>
        <begin position="1"/>
        <end position="21"/>
    </location>
</feature>
<dbReference type="CDD" id="cd06339">
    <property type="entry name" value="PBP1_YraM_LppC_lipoprotein-like"/>
    <property type="match status" value="1"/>
</dbReference>
<dbReference type="Proteomes" id="UP000243488">
    <property type="component" value="Chromosome"/>
</dbReference>
<dbReference type="Pfam" id="PF04348">
    <property type="entry name" value="LppC"/>
    <property type="match status" value="1"/>
</dbReference>
<dbReference type="InterPro" id="IPR028082">
    <property type="entry name" value="Peripla_BP_I"/>
</dbReference>
<dbReference type="KEGG" id="ppha:BVH74_08225"/>